<gene>
    <name evidence="4" type="ORF">POM88_045870</name>
</gene>
<dbReference type="CDD" id="cd00030">
    <property type="entry name" value="C2"/>
    <property type="match status" value="1"/>
</dbReference>
<dbReference type="InterPro" id="IPR011989">
    <property type="entry name" value="ARM-like"/>
</dbReference>
<dbReference type="GO" id="GO:2001006">
    <property type="term" value="P:regulation of cellulose biosynthetic process"/>
    <property type="evidence" value="ECO:0007669"/>
    <property type="project" value="InterPro"/>
</dbReference>
<evidence type="ECO:0000313" key="4">
    <source>
        <dbReference type="EMBL" id="KAK1361396.1"/>
    </source>
</evidence>
<dbReference type="SMART" id="SM00185">
    <property type="entry name" value="ARM"/>
    <property type="match status" value="16"/>
</dbReference>
<evidence type="ECO:0000313" key="5">
    <source>
        <dbReference type="Proteomes" id="UP001237642"/>
    </source>
</evidence>
<sequence>MSKFPSPVLRRLKSSSTHEVRKSDESSNFDDPDSIISRVANLVEQLHERISSPQEIELITTRLLGITRARKEARALIGSHAQAMPLFISILRSGTLVSKVNVATILSVLCKDEDLRLKVLLGGCIPPLLSLLKSESLEARKAAAETIYVVSAVGLLNDHVGTKMFIMERVVPTLWEQLNPRNKEDKVVEGFVTGALSNLCSNKDGFWRATLEAGGVNVIVGLLSSSNDVAQSNAASLLSRLLMDFSDSIPKLIDSGAIRALLRLLGKETNVSSRASAADALKTITLKSTEARKAVKDAEGVPLLIGAVVAPSKECLQGEGAQVLQDRAAQALANVCGGMSSLILYLGELCQSPGFSAPVADIIGTLAYVLMIYGQKSGVEEDSFDATKIENILTILLKPRDNKLVQGCVLEAMASLYGNPFLSRTIEQAHSKRLLIGLITIAIDDIQDSLILSLISLCCDGIGIWEAIGKRDGIQLLVSLLGLSSEQNQEYAVGMLAVLADQVDESKWAITAAGGIPPLVQLLEMGSEKAREDSAHILWNLCCHSEDICACVESAGAVSAFLWVLKNGGPVGQEASAKALTKIIHVADSPTINQLLALLQGEPPTSKVYIIKVLGHVLAMASQSDLVDKGAAANKGLRSLVQVLRSSDEETQGYAASVLAYIFSSRQDICDRLAMDEVVNPCMKLLNSDTQIIAAESARTLGCLIRPIRTKSRNKMFSIAEGNVKPLIKLAKNSFIAAAETAVAALANLLSDSKIAAEALAQDVVSALIRVLSDGSLEGKKSASRALLQLLRHFPVGDVLTNNTQCRLTVLEIVSSLKDMDMNVNEAAESLEVVALMSRTKQNENWSFSSWTTLAEVPSYLDPLVRCLADGTSSVQDKAIEILSRLCSDHPALLGDSLVANLRTIASLAKRIINSTCLEVRVGGTALLISAAKEHKIHTIDALDVSGYLRPLIVALVEMTRRNSGCNSLEIEVAAPRGFAEKTPFQEADDFKIPDPATILGGTVALWLLSIISSFHVKNKNLVVEAGGLEALSEKFARYTTSAQTALEDSEGIWISALLMAILFQDASVVSSPATLRIIPSLAVLLESDEVIDKYFAAQAMASIVCNGSKGLKLAVANSGAVARLINLIGFVELDMPNLIALSEEFCLVPYPDQVVLDHLFELEDIRAGSTARKTIPLLVDLLRPMPDRPGASKYSIQLMIRIAEGSDANKLLMAEAGALDALTKYLSLSPQDSIEGMLAELLRILFRNHEILRYEAAISSGKQLIAVLRLGSRSSRLTAARALNELLNAENIRNSKLAVHAVQPLIDLLNTGLEGEQCVALLSLIKLTTGNLSRSALLSDVEGNALAALYRILSSNSATECKTIAAELCFVLFSSSSIRAMPIASKCIEPLILLMQSDMDTAVEAGVCALERLLDDEHNVEIAAGYDILDLLVGLVSGSNSRLIEASISVLIRLGKDKTSCKLDIVKAGVIENCLSLVPSAPSSLCSTIAELFRILTNCSAIAKSSSAAKIVEPLFTILLRPDFCLLGQHSALQALVNVLEKPQSLDILKLTPSEVIEPLISFLESPSQAIQQLGTELLSHLLAQEQFQQDITTKTAIIPLVHLAGTGISNLQETAIKALENLSLIWPKALAEAGGIFELAKVIIQDDPQPSHALWESAASVLSNLLHSNADYYSKVPLVALVKMLLSSSESTVSVALSALVFNEKTESSSGELMAKAGAFDALIDLLRSHRCEETSGRLLEALCNNVRIREMKVCKYAVAPLAQYLLDPQTRSQSGMLLVALALGDLSQHEGLARGSDAACACRALVSLLEDQITDELKMVAICALQNFVMHSRTNRRAVAEAGGILVIQETLLSPSPDVAAQAAVLINILFSNHTLQEYVSNELIRSLTAALEKELWSVATINTQILKTLHVIFSNFPKLHVSEAATLCIPHLIAALKSDISNSQVTVAAEAIPVLQMLLKTCPPSFHERAHNLLHCLPGCLTVAVERATNLRQVLGGTNAFCRVMIGDGPPQQTKVIYNSTSPVWNQGFKWSFDVPPRGQKLEIVCKSRSRLGKSTLGRLTIQIDKVVSEGVLSGSFYLSHGSQKGGSSRTLEIAMTWSNGMPANNELC</sequence>
<dbReference type="InterPro" id="IPR000008">
    <property type="entry name" value="C2_dom"/>
</dbReference>
<feature type="domain" description="C2" evidence="3">
    <location>
        <begin position="1966"/>
        <end position="2081"/>
    </location>
</feature>
<dbReference type="Gene3D" id="1.25.10.10">
    <property type="entry name" value="Leucine-rich Repeat Variant"/>
    <property type="match status" value="8"/>
</dbReference>
<dbReference type="PROSITE" id="PS50004">
    <property type="entry name" value="C2"/>
    <property type="match status" value="1"/>
</dbReference>
<name>A0AAD8M5D1_9APIA</name>
<protein>
    <submittedName>
        <fullName evidence="4">Protein CELLULOSE SYNTHASE INTERACTIVE 3</fullName>
    </submittedName>
</protein>
<reference evidence="4" key="1">
    <citation type="submission" date="2023-02" db="EMBL/GenBank/DDBJ databases">
        <title>Genome of toxic invasive species Heracleum sosnowskyi carries increased number of genes despite the absence of recent whole-genome duplications.</title>
        <authorList>
            <person name="Schelkunov M."/>
            <person name="Shtratnikova V."/>
            <person name="Makarenko M."/>
            <person name="Klepikova A."/>
            <person name="Omelchenko D."/>
            <person name="Novikova G."/>
            <person name="Obukhova E."/>
            <person name="Bogdanov V."/>
            <person name="Penin A."/>
            <person name="Logacheva M."/>
        </authorList>
    </citation>
    <scope>NUCLEOTIDE SEQUENCE</scope>
    <source>
        <strain evidence="4">Hsosn_3</strain>
        <tissue evidence="4">Leaf</tissue>
    </source>
</reference>
<accession>A0AAD8M5D1</accession>
<dbReference type="Proteomes" id="UP001237642">
    <property type="component" value="Unassembled WGS sequence"/>
</dbReference>
<dbReference type="PANTHER" id="PTHR46369">
    <property type="entry name" value="PROTEIN CELLULOSE SYNTHASE INTERACTIVE 1"/>
    <property type="match status" value="1"/>
</dbReference>
<evidence type="ECO:0000256" key="2">
    <source>
        <dbReference type="PROSITE-ProRule" id="PRU00259"/>
    </source>
</evidence>
<dbReference type="Pfam" id="PF00168">
    <property type="entry name" value="C2"/>
    <property type="match status" value="1"/>
</dbReference>
<proteinExistence type="predicted"/>
<keyword evidence="1" id="KW-0677">Repeat</keyword>
<dbReference type="SUPFAM" id="SSF48371">
    <property type="entry name" value="ARM repeat"/>
    <property type="match status" value="6"/>
</dbReference>
<dbReference type="InterPro" id="IPR016024">
    <property type="entry name" value="ARM-type_fold"/>
</dbReference>
<dbReference type="InterPro" id="IPR000225">
    <property type="entry name" value="Armadillo"/>
</dbReference>
<keyword evidence="5" id="KW-1185">Reference proteome</keyword>
<dbReference type="PROSITE" id="PS50176">
    <property type="entry name" value="ARM_REPEAT"/>
    <property type="match status" value="1"/>
</dbReference>
<dbReference type="InterPro" id="IPR044297">
    <property type="entry name" value="CSI1/2/3"/>
</dbReference>
<dbReference type="SMART" id="SM00239">
    <property type="entry name" value="C2"/>
    <property type="match status" value="1"/>
</dbReference>
<organism evidence="4 5">
    <name type="scientific">Heracleum sosnowskyi</name>
    <dbReference type="NCBI Taxonomy" id="360622"/>
    <lineage>
        <taxon>Eukaryota</taxon>
        <taxon>Viridiplantae</taxon>
        <taxon>Streptophyta</taxon>
        <taxon>Embryophyta</taxon>
        <taxon>Tracheophyta</taxon>
        <taxon>Spermatophyta</taxon>
        <taxon>Magnoliopsida</taxon>
        <taxon>eudicotyledons</taxon>
        <taxon>Gunneridae</taxon>
        <taxon>Pentapetalae</taxon>
        <taxon>asterids</taxon>
        <taxon>campanulids</taxon>
        <taxon>Apiales</taxon>
        <taxon>Apiaceae</taxon>
        <taxon>Apioideae</taxon>
        <taxon>apioid superclade</taxon>
        <taxon>Tordylieae</taxon>
        <taxon>Tordyliinae</taxon>
        <taxon>Heracleum</taxon>
    </lineage>
</organism>
<dbReference type="SUPFAM" id="SSF49562">
    <property type="entry name" value="C2 domain (Calcium/lipid-binding domain, CaLB)"/>
    <property type="match status" value="1"/>
</dbReference>
<reference evidence="4" key="2">
    <citation type="submission" date="2023-05" db="EMBL/GenBank/DDBJ databases">
        <authorList>
            <person name="Schelkunov M.I."/>
        </authorList>
    </citation>
    <scope>NUCLEOTIDE SEQUENCE</scope>
    <source>
        <strain evidence="4">Hsosn_3</strain>
        <tissue evidence="4">Leaf</tissue>
    </source>
</reference>
<comment type="caution">
    <text evidence="4">The sequence shown here is derived from an EMBL/GenBank/DDBJ whole genome shotgun (WGS) entry which is preliminary data.</text>
</comment>
<dbReference type="InterPro" id="IPR035892">
    <property type="entry name" value="C2_domain_sf"/>
</dbReference>
<dbReference type="EMBL" id="JAUIZM010000010">
    <property type="protein sequence ID" value="KAK1361396.1"/>
    <property type="molecule type" value="Genomic_DNA"/>
</dbReference>
<dbReference type="GO" id="GO:0051211">
    <property type="term" value="P:anisotropic cell growth"/>
    <property type="evidence" value="ECO:0007669"/>
    <property type="project" value="InterPro"/>
</dbReference>
<dbReference type="Gene3D" id="2.60.40.150">
    <property type="entry name" value="C2 domain"/>
    <property type="match status" value="1"/>
</dbReference>
<evidence type="ECO:0000259" key="3">
    <source>
        <dbReference type="PROSITE" id="PS50004"/>
    </source>
</evidence>
<evidence type="ECO:0000256" key="1">
    <source>
        <dbReference type="ARBA" id="ARBA00022737"/>
    </source>
</evidence>
<dbReference type="Pfam" id="PF00514">
    <property type="entry name" value="Arm"/>
    <property type="match status" value="1"/>
</dbReference>
<dbReference type="GO" id="GO:0008017">
    <property type="term" value="F:microtubule binding"/>
    <property type="evidence" value="ECO:0007669"/>
    <property type="project" value="InterPro"/>
</dbReference>
<dbReference type="GO" id="GO:0010330">
    <property type="term" value="C:cellulose synthase complex"/>
    <property type="evidence" value="ECO:0007669"/>
    <property type="project" value="InterPro"/>
</dbReference>
<dbReference type="PANTHER" id="PTHR46369:SF1">
    <property type="entry name" value="PROTEIN CELLULOSE SYNTHASE INTERACTIVE 3"/>
    <property type="match status" value="1"/>
</dbReference>
<feature type="repeat" description="ARM" evidence="2">
    <location>
        <begin position="514"/>
        <end position="556"/>
    </location>
</feature>